<evidence type="ECO:0008006" key="2">
    <source>
        <dbReference type="Google" id="ProtNLM"/>
    </source>
</evidence>
<organism evidence="1">
    <name type="scientific">marine sediment metagenome</name>
    <dbReference type="NCBI Taxonomy" id="412755"/>
    <lineage>
        <taxon>unclassified sequences</taxon>
        <taxon>metagenomes</taxon>
        <taxon>ecological metagenomes</taxon>
    </lineage>
</organism>
<proteinExistence type="predicted"/>
<sequence>MSKLKIFTTPWHCMHFWDLFNALKKDADFYLAHNSSKRWYAETRPLPENAQYVPYYEEGKYDLAILDVDQQCVNPNLGKTKLYLEMRDRIKDIPVVVINHASPVYPEYLRNNNEETLLHIEKRCKVDMRVLVGDRPMVTNSHQAASPYEWGWGHPIWHGMNPDDWFDLPKEPRVFTALSPAGCDVYYNREAMNEVVQELQNKYGIELWWARVNANTEKSFDHYRDFLGRSLIYLDTSFRTPINRGRTEAMLSGCCVVQVEGAHDLDKFAKHDENMIIVPNKPKKIAKMVADLLENDYKKCVEIGQNGRKMALKTFNYKRYRQDWLDFIAQILCKK</sequence>
<name>A0A0F9LM39_9ZZZZ</name>
<reference evidence="1" key="1">
    <citation type="journal article" date="2015" name="Nature">
        <title>Complex archaea that bridge the gap between prokaryotes and eukaryotes.</title>
        <authorList>
            <person name="Spang A."/>
            <person name="Saw J.H."/>
            <person name="Jorgensen S.L."/>
            <person name="Zaremba-Niedzwiedzka K."/>
            <person name="Martijn J."/>
            <person name="Lind A.E."/>
            <person name="van Eijk R."/>
            <person name="Schleper C."/>
            <person name="Guy L."/>
            <person name="Ettema T.J."/>
        </authorList>
    </citation>
    <scope>NUCLEOTIDE SEQUENCE</scope>
</reference>
<protein>
    <recommendedName>
        <fullName evidence="2">Glycosyl transferase family 1 domain-containing protein</fullName>
    </recommendedName>
</protein>
<accession>A0A0F9LM39</accession>
<dbReference type="EMBL" id="LAZR01006988">
    <property type="protein sequence ID" value="KKM88236.1"/>
    <property type="molecule type" value="Genomic_DNA"/>
</dbReference>
<dbReference type="AlphaFoldDB" id="A0A0F9LM39"/>
<dbReference type="Gene3D" id="3.40.50.2000">
    <property type="entry name" value="Glycogen Phosphorylase B"/>
    <property type="match status" value="1"/>
</dbReference>
<evidence type="ECO:0000313" key="1">
    <source>
        <dbReference type="EMBL" id="KKM88236.1"/>
    </source>
</evidence>
<gene>
    <name evidence="1" type="ORF">LCGC14_1260810</name>
</gene>
<comment type="caution">
    <text evidence="1">The sequence shown here is derived from an EMBL/GenBank/DDBJ whole genome shotgun (WGS) entry which is preliminary data.</text>
</comment>
<dbReference type="SUPFAM" id="SSF53756">
    <property type="entry name" value="UDP-Glycosyltransferase/glycogen phosphorylase"/>
    <property type="match status" value="1"/>
</dbReference>